<evidence type="ECO:0000313" key="3">
    <source>
        <dbReference type="Proteomes" id="UP000291832"/>
    </source>
</evidence>
<keyword evidence="1" id="KW-0472">Membrane</keyword>
<reference evidence="2 3" key="1">
    <citation type="journal article" date="2015" name="Stand. Genomic Sci.">
        <title>Genomic Encyclopedia of Bacterial and Archaeal Type Strains, Phase III: the genomes of soil and plant-associated and newly described type strains.</title>
        <authorList>
            <person name="Whitman W.B."/>
            <person name="Woyke T."/>
            <person name="Klenk H.P."/>
            <person name="Zhou Y."/>
            <person name="Lilburn T.G."/>
            <person name="Beck B.J."/>
            <person name="De Vos P."/>
            <person name="Vandamme P."/>
            <person name="Eisen J.A."/>
            <person name="Garrity G."/>
            <person name="Hugenholtz P."/>
            <person name="Kyrpides N.C."/>
        </authorList>
    </citation>
    <scope>NUCLEOTIDE SEQUENCE [LARGE SCALE GENOMIC DNA]</scope>
    <source>
        <strain evidence="2 3">RF6</strain>
    </source>
</reference>
<dbReference type="AlphaFoldDB" id="A0A4V2FMY7"/>
<evidence type="ECO:0000313" key="2">
    <source>
        <dbReference type="EMBL" id="RZT59419.1"/>
    </source>
</evidence>
<accession>A0A4V2FMY7</accession>
<protein>
    <submittedName>
        <fullName evidence="2">Uncharacterized protein</fullName>
    </submittedName>
</protein>
<sequence length="57" mass="6014">MSEGTLLEQELERRLAIIETEELDDPVHAALSGRSLTIFLGVAAVIVGLAIVIGVAL</sequence>
<evidence type="ECO:0000256" key="1">
    <source>
        <dbReference type="SAM" id="Phobius"/>
    </source>
</evidence>
<keyword evidence="3" id="KW-1185">Reference proteome</keyword>
<keyword evidence="1" id="KW-0812">Transmembrane</keyword>
<comment type="caution">
    <text evidence="2">The sequence shown here is derived from an EMBL/GenBank/DDBJ whole genome shotgun (WGS) entry which is preliminary data.</text>
</comment>
<organism evidence="2 3">
    <name type="scientific">Leucobacter luti</name>
    <dbReference type="NCBI Taxonomy" id="340320"/>
    <lineage>
        <taxon>Bacteria</taxon>
        <taxon>Bacillati</taxon>
        <taxon>Actinomycetota</taxon>
        <taxon>Actinomycetes</taxon>
        <taxon>Micrococcales</taxon>
        <taxon>Microbacteriaceae</taxon>
        <taxon>Leucobacter</taxon>
    </lineage>
</organism>
<keyword evidence="1" id="KW-1133">Transmembrane helix</keyword>
<dbReference type="RefSeq" id="WP_157993059.1">
    <property type="nucleotide sequence ID" value="NZ_QYAG01000002.1"/>
</dbReference>
<dbReference type="Proteomes" id="UP000291832">
    <property type="component" value="Unassembled WGS sequence"/>
</dbReference>
<gene>
    <name evidence="2" type="ORF">EV139_3088</name>
</gene>
<dbReference type="EMBL" id="SHKI01000009">
    <property type="protein sequence ID" value="RZT59419.1"/>
    <property type="molecule type" value="Genomic_DNA"/>
</dbReference>
<feature type="transmembrane region" description="Helical" evidence="1">
    <location>
        <begin position="36"/>
        <end position="56"/>
    </location>
</feature>
<dbReference type="OrthoDB" id="10002957at2"/>
<name>A0A4V2FMY7_9MICO</name>
<proteinExistence type="predicted"/>